<feature type="region of interest" description="Disordered" evidence="1">
    <location>
        <begin position="66"/>
        <end position="146"/>
    </location>
</feature>
<feature type="region of interest" description="Disordered" evidence="1">
    <location>
        <begin position="1"/>
        <end position="32"/>
    </location>
</feature>
<keyword evidence="3" id="KW-1185">Reference proteome</keyword>
<sequence>MPSKEQALTRKQAQEVAPVQQQSQEVAAARNQAARDVEEYEAHGSASAQAGLNLNIFAAFSGAFSGKRKTTRDTKADGSSHEVIDEEGHGHARGAATGNMQAYGTAQEQSAVRHQKGKHAIEQKKAKQTQQVDHLGIEGLIEGPKR</sequence>
<proteinExistence type="predicted"/>
<evidence type="ECO:0000256" key="1">
    <source>
        <dbReference type="SAM" id="MobiDB-lite"/>
    </source>
</evidence>
<evidence type="ECO:0000313" key="3">
    <source>
        <dbReference type="Proteomes" id="UP000799772"/>
    </source>
</evidence>
<protein>
    <submittedName>
        <fullName evidence="2">Uncharacterized protein</fullName>
    </submittedName>
</protein>
<dbReference type="OrthoDB" id="3797485at2759"/>
<accession>A0A9P4M8D6</accession>
<dbReference type="Proteomes" id="UP000799772">
    <property type="component" value="Unassembled WGS sequence"/>
</dbReference>
<gene>
    <name evidence="2" type="ORF">NA57DRAFT_77039</name>
</gene>
<organism evidence="2 3">
    <name type="scientific">Rhizodiscina lignyota</name>
    <dbReference type="NCBI Taxonomy" id="1504668"/>
    <lineage>
        <taxon>Eukaryota</taxon>
        <taxon>Fungi</taxon>
        <taxon>Dikarya</taxon>
        <taxon>Ascomycota</taxon>
        <taxon>Pezizomycotina</taxon>
        <taxon>Dothideomycetes</taxon>
        <taxon>Pleosporomycetidae</taxon>
        <taxon>Aulographales</taxon>
        <taxon>Rhizodiscinaceae</taxon>
        <taxon>Rhizodiscina</taxon>
    </lineage>
</organism>
<feature type="compositionally biased region" description="Polar residues" evidence="1">
    <location>
        <begin position="98"/>
        <end position="112"/>
    </location>
</feature>
<evidence type="ECO:0000313" key="2">
    <source>
        <dbReference type="EMBL" id="KAF2098247.1"/>
    </source>
</evidence>
<reference evidence="2" key="1">
    <citation type="journal article" date="2020" name="Stud. Mycol.">
        <title>101 Dothideomycetes genomes: a test case for predicting lifestyles and emergence of pathogens.</title>
        <authorList>
            <person name="Haridas S."/>
            <person name="Albert R."/>
            <person name="Binder M."/>
            <person name="Bloem J."/>
            <person name="Labutti K."/>
            <person name="Salamov A."/>
            <person name="Andreopoulos B."/>
            <person name="Baker S."/>
            <person name="Barry K."/>
            <person name="Bills G."/>
            <person name="Bluhm B."/>
            <person name="Cannon C."/>
            <person name="Castanera R."/>
            <person name="Culley D."/>
            <person name="Daum C."/>
            <person name="Ezra D."/>
            <person name="Gonzalez J."/>
            <person name="Henrissat B."/>
            <person name="Kuo A."/>
            <person name="Liang C."/>
            <person name="Lipzen A."/>
            <person name="Lutzoni F."/>
            <person name="Magnuson J."/>
            <person name="Mondo S."/>
            <person name="Nolan M."/>
            <person name="Ohm R."/>
            <person name="Pangilinan J."/>
            <person name="Park H.-J."/>
            <person name="Ramirez L."/>
            <person name="Alfaro M."/>
            <person name="Sun H."/>
            <person name="Tritt A."/>
            <person name="Yoshinaga Y."/>
            <person name="Zwiers L.-H."/>
            <person name="Turgeon B."/>
            <person name="Goodwin S."/>
            <person name="Spatafora J."/>
            <person name="Crous P."/>
            <person name="Grigoriev I."/>
        </authorList>
    </citation>
    <scope>NUCLEOTIDE SEQUENCE</scope>
    <source>
        <strain evidence="2">CBS 133067</strain>
    </source>
</reference>
<dbReference type="AlphaFoldDB" id="A0A9P4M8D6"/>
<dbReference type="EMBL" id="ML978127">
    <property type="protein sequence ID" value="KAF2098247.1"/>
    <property type="molecule type" value="Genomic_DNA"/>
</dbReference>
<feature type="compositionally biased region" description="Basic and acidic residues" evidence="1">
    <location>
        <begin position="71"/>
        <end position="90"/>
    </location>
</feature>
<comment type="caution">
    <text evidence="2">The sequence shown here is derived from an EMBL/GenBank/DDBJ whole genome shotgun (WGS) entry which is preliminary data.</text>
</comment>
<name>A0A9P4M8D6_9PEZI</name>